<evidence type="ECO:0000313" key="1">
    <source>
        <dbReference type="EMBL" id="MDN3707468.1"/>
    </source>
</evidence>
<comment type="caution">
    <text evidence="1">The sequence shown here is derived from an EMBL/GenBank/DDBJ whole genome shotgun (WGS) entry which is preliminary data.</text>
</comment>
<gene>
    <name evidence="1" type="ORF">QW060_10030</name>
</gene>
<dbReference type="RefSeq" id="WP_290363441.1">
    <property type="nucleotide sequence ID" value="NZ_JAUFQU010000001.1"/>
</dbReference>
<sequence length="40" mass="4718">MLIWYIIEKAIEQEIVYTDDIRKIVKPIVFTIGFTSLGLF</sequence>
<dbReference type="EMBL" id="JAUFQU010000001">
    <property type="protein sequence ID" value="MDN3707468.1"/>
    <property type="molecule type" value="Genomic_DNA"/>
</dbReference>
<accession>A0ABT8CUZ5</accession>
<evidence type="ECO:0000313" key="2">
    <source>
        <dbReference type="Proteomes" id="UP001242368"/>
    </source>
</evidence>
<reference evidence="2" key="1">
    <citation type="journal article" date="2019" name="Int. J. Syst. Evol. Microbiol.">
        <title>The Global Catalogue of Microorganisms (GCM) 10K type strain sequencing project: providing services to taxonomists for standard genome sequencing and annotation.</title>
        <authorList>
            <consortium name="The Broad Institute Genomics Platform"/>
            <consortium name="The Broad Institute Genome Sequencing Center for Infectious Disease"/>
            <person name="Wu L."/>
            <person name="Ma J."/>
        </authorList>
    </citation>
    <scope>NUCLEOTIDE SEQUENCE [LARGE SCALE GENOMIC DNA]</scope>
    <source>
        <strain evidence="2">CECT 7184</strain>
    </source>
</reference>
<keyword evidence="2" id="KW-1185">Reference proteome</keyword>
<name>A0ABT8CUZ5_9FLAO</name>
<protein>
    <submittedName>
        <fullName evidence="1">Uncharacterized protein</fullName>
    </submittedName>
</protein>
<proteinExistence type="predicted"/>
<dbReference type="Proteomes" id="UP001242368">
    <property type="component" value="Unassembled WGS sequence"/>
</dbReference>
<organism evidence="1 2">
    <name type="scientific">Paenimyroides ceti</name>
    <dbReference type="NCBI Taxonomy" id="395087"/>
    <lineage>
        <taxon>Bacteria</taxon>
        <taxon>Pseudomonadati</taxon>
        <taxon>Bacteroidota</taxon>
        <taxon>Flavobacteriia</taxon>
        <taxon>Flavobacteriales</taxon>
        <taxon>Flavobacteriaceae</taxon>
        <taxon>Paenimyroides</taxon>
    </lineage>
</organism>